<keyword evidence="10" id="KW-0585">Phenylalanine catabolism</keyword>
<comment type="caution">
    <text evidence="16">The sequence shown here is derived from an EMBL/GenBank/DDBJ whole genome shotgun (WGS) entry which is preliminary data.</text>
</comment>
<evidence type="ECO:0000256" key="9">
    <source>
        <dbReference type="ARBA" id="ARBA00022878"/>
    </source>
</evidence>
<dbReference type="InterPro" id="IPR036462">
    <property type="entry name" value="Fumarylacetoacetase_N_sf"/>
</dbReference>
<keyword evidence="17" id="KW-1185">Reference proteome</keyword>
<dbReference type="GO" id="GO:0006559">
    <property type="term" value="P:L-phenylalanine catabolic process"/>
    <property type="evidence" value="ECO:0007669"/>
    <property type="project" value="UniProtKB-KW"/>
</dbReference>
<evidence type="ECO:0000256" key="13">
    <source>
        <dbReference type="PIRSR" id="PIRSR605959-3"/>
    </source>
</evidence>
<evidence type="ECO:0000256" key="2">
    <source>
        <dbReference type="ARBA" id="ARBA00001946"/>
    </source>
</evidence>
<evidence type="ECO:0000256" key="8">
    <source>
        <dbReference type="ARBA" id="ARBA00022842"/>
    </source>
</evidence>
<dbReference type="SUPFAM" id="SSF63433">
    <property type="entry name" value="Fumarylacetoacetate hydrolase, FAH, N-terminal domain"/>
    <property type="match status" value="1"/>
</dbReference>
<protein>
    <recommendedName>
        <fullName evidence="4">fumarylacetoacetase</fullName>
        <ecNumber evidence="4">3.7.1.2</ecNumber>
    </recommendedName>
</protein>
<dbReference type="RefSeq" id="WP_204046115.1">
    <property type="nucleotide sequence ID" value="NZ_BOOA01000131.1"/>
</dbReference>
<dbReference type="EMBL" id="BOOA01000131">
    <property type="protein sequence ID" value="GIH29507.1"/>
    <property type="molecule type" value="Genomic_DNA"/>
</dbReference>
<dbReference type="GO" id="GO:0004334">
    <property type="term" value="F:fumarylacetoacetase activity"/>
    <property type="evidence" value="ECO:0007669"/>
    <property type="project" value="UniProtKB-EC"/>
</dbReference>
<dbReference type="Pfam" id="PF09298">
    <property type="entry name" value="FAA_hydrolase_N"/>
    <property type="match status" value="1"/>
</dbReference>
<evidence type="ECO:0000256" key="5">
    <source>
        <dbReference type="ARBA" id="ARBA00022723"/>
    </source>
</evidence>
<feature type="domain" description="Fumarylacetoacetase-like C-terminal" evidence="14">
    <location>
        <begin position="121"/>
        <end position="388"/>
    </location>
</feature>
<dbReference type="GO" id="GO:0006572">
    <property type="term" value="P:L-tyrosine catabolic process"/>
    <property type="evidence" value="ECO:0007669"/>
    <property type="project" value="UniProtKB-KW"/>
</dbReference>
<dbReference type="InterPro" id="IPR036663">
    <property type="entry name" value="Fumarylacetoacetase_C_sf"/>
</dbReference>
<evidence type="ECO:0000259" key="14">
    <source>
        <dbReference type="Pfam" id="PF01557"/>
    </source>
</evidence>
<dbReference type="Proteomes" id="UP000640052">
    <property type="component" value="Unassembled WGS sequence"/>
</dbReference>
<sequence length="391" mass="42375">MAITSWAGVPEGSDFPLWNLPYGVFSRRGELPRVGVAIGDHVLDLDLLRASGVMPEAHWFAAGTLNWFLAAGPEAWRSTRERLIDLLSDASHRPAVLPALVPMNEVLLHLPFAVADLSCFQGSLDHTTNMGRMFRPPTMDPVRKNWRQMPVAHHGRAGTVVVSGTPIPRPCGQRGDADVGPSRKLDIGPEVGYVVGMPANHPVGTRAFRDHVFGVVLVNTWRAQDLLAWEHQDLGPFTGRAFATSISPWVVPLAALEHARTTQPPQQPPPPGYLTVAEPWGLDLALEVSLNDEVISRPPYGLHYWTGPQLLTHTTVSGAQLRTGDLLTSGPISGPEDPATLLEMTWNGKNPLRLPKGAERVFLEDGDTVRITAKSALGIGLGEVTGTVRSP</sequence>
<dbReference type="Pfam" id="PF01557">
    <property type="entry name" value="FAA_hydrolase"/>
    <property type="match status" value="1"/>
</dbReference>
<dbReference type="Gene3D" id="3.90.850.10">
    <property type="entry name" value="Fumarylacetoacetase-like, C-terminal domain"/>
    <property type="match status" value="1"/>
</dbReference>
<feature type="binding site" evidence="13">
    <location>
        <position position="190"/>
    </location>
    <ligand>
        <name>Ca(2+)</name>
        <dbReference type="ChEBI" id="CHEBI:29108"/>
    </ligand>
</feature>
<dbReference type="SUPFAM" id="SSF56529">
    <property type="entry name" value="FAH"/>
    <property type="match status" value="1"/>
</dbReference>
<gene>
    <name evidence="16" type="ORF">Aph01nite_78170</name>
</gene>
<feature type="domain" description="Fumarylacetoacetase N-terminal" evidence="15">
    <location>
        <begin position="19"/>
        <end position="111"/>
    </location>
</feature>
<keyword evidence="8 13" id="KW-0460">Magnesium</keyword>
<dbReference type="PANTHER" id="PTHR43069:SF2">
    <property type="entry name" value="FUMARYLACETOACETASE"/>
    <property type="match status" value="1"/>
</dbReference>
<feature type="binding site" evidence="13">
    <location>
        <position position="244"/>
    </location>
    <ligand>
        <name>Mg(2+)</name>
        <dbReference type="ChEBI" id="CHEBI:18420"/>
    </ligand>
</feature>
<evidence type="ECO:0000259" key="15">
    <source>
        <dbReference type="Pfam" id="PF09298"/>
    </source>
</evidence>
<dbReference type="Gene3D" id="2.30.30.230">
    <property type="entry name" value="Fumarylacetoacetase, N-terminal domain"/>
    <property type="match status" value="1"/>
</dbReference>
<dbReference type="InterPro" id="IPR015377">
    <property type="entry name" value="Fumarylacetoacetase_N"/>
</dbReference>
<evidence type="ECO:0000256" key="6">
    <source>
        <dbReference type="ARBA" id="ARBA00022801"/>
    </source>
</evidence>
<evidence type="ECO:0000256" key="10">
    <source>
        <dbReference type="ARBA" id="ARBA00023232"/>
    </source>
</evidence>
<evidence type="ECO:0000256" key="12">
    <source>
        <dbReference type="PIRSR" id="PIRSR605959-2"/>
    </source>
</evidence>
<dbReference type="InterPro" id="IPR011234">
    <property type="entry name" value="Fumarylacetoacetase-like_C"/>
</dbReference>
<evidence type="ECO:0000256" key="7">
    <source>
        <dbReference type="ARBA" id="ARBA00022837"/>
    </source>
</evidence>
<comment type="pathway">
    <text evidence="3">Amino-acid degradation; L-phenylalanine degradation; acetoacetate and fumarate from L-phenylalanine: step 6/6.</text>
</comment>
<accession>A0A919USR2</accession>
<feature type="binding site" evidence="12">
    <location>
        <position position="135"/>
    </location>
    <ligand>
        <name>substrate</name>
    </ligand>
</feature>
<evidence type="ECO:0000313" key="16">
    <source>
        <dbReference type="EMBL" id="GIH29507.1"/>
    </source>
</evidence>
<dbReference type="AlphaFoldDB" id="A0A919USR2"/>
<name>A0A919USR2_9ACTN</name>
<dbReference type="InterPro" id="IPR005959">
    <property type="entry name" value="Fumarylacetoacetase"/>
</dbReference>
<reference evidence="16" key="1">
    <citation type="submission" date="2021-01" db="EMBL/GenBank/DDBJ databases">
        <title>Whole genome shotgun sequence of Acrocarpospora phusangensis NBRC 108782.</title>
        <authorList>
            <person name="Komaki H."/>
            <person name="Tamura T."/>
        </authorList>
    </citation>
    <scope>NUCLEOTIDE SEQUENCE</scope>
    <source>
        <strain evidence="16">NBRC 108782</strain>
    </source>
</reference>
<proteinExistence type="predicted"/>
<comment type="cofactor">
    <cofactor evidence="2 13">
        <name>Mg(2+)</name>
        <dbReference type="ChEBI" id="CHEBI:18420"/>
    </cofactor>
</comment>
<comment type="cofactor">
    <cofactor evidence="1 13">
        <name>Ca(2+)</name>
        <dbReference type="ChEBI" id="CHEBI:29108"/>
    </cofactor>
</comment>
<keyword evidence="5 13" id="KW-0479">Metal-binding</keyword>
<keyword evidence="7 13" id="KW-0106">Calcium</keyword>
<evidence type="ECO:0000256" key="1">
    <source>
        <dbReference type="ARBA" id="ARBA00001913"/>
    </source>
</evidence>
<organism evidence="16 17">
    <name type="scientific">Acrocarpospora phusangensis</name>
    <dbReference type="NCBI Taxonomy" id="1070424"/>
    <lineage>
        <taxon>Bacteria</taxon>
        <taxon>Bacillati</taxon>
        <taxon>Actinomycetota</taxon>
        <taxon>Actinomycetes</taxon>
        <taxon>Streptosporangiales</taxon>
        <taxon>Streptosporangiaceae</taxon>
        <taxon>Acrocarpospora</taxon>
    </lineage>
</organism>
<dbReference type="GO" id="GO:1902000">
    <property type="term" value="P:homogentisate catabolic process"/>
    <property type="evidence" value="ECO:0007669"/>
    <property type="project" value="TreeGrafter"/>
</dbReference>
<dbReference type="GO" id="GO:0046872">
    <property type="term" value="F:metal ion binding"/>
    <property type="evidence" value="ECO:0007669"/>
    <property type="project" value="UniProtKB-KW"/>
</dbReference>
<keyword evidence="9" id="KW-0828">Tyrosine catabolism</keyword>
<dbReference type="EC" id="3.7.1.2" evidence="4"/>
<evidence type="ECO:0000256" key="11">
    <source>
        <dbReference type="PIRSR" id="PIRSR605959-1"/>
    </source>
</evidence>
<dbReference type="PANTHER" id="PTHR43069">
    <property type="entry name" value="FUMARYLACETOACETASE"/>
    <property type="match status" value="1"/>
</dbReference>
<evidence type="ECO:0000256" key="3">
    <source>
        <dbReference type="ARBA" id="ARBA00004782"/>
    </source>
</evidence>
<keyword evidence="6" id="KW-0378">Hydrolase</keyword>
<feature type="active site" description="Proton acceptor" evidence="11">
    <location>
        <position position="126"/>
    </location>
</feature>
<evidence type="ECO:0000313" key="17">
    <source>
        <dbReference type="Proteomes" id="UP000640052"/>
    </source>
</evidence>
<evidence type="ECO:0000256" key="4">
    <source>
        <dbReference type="ARBA" id="ARBA00012094"/>
    </source>
</evidence>